<dbReference type="InterPro" id="IPR004046">
    <property type="entry name" value="GST_C"/>
</dbReference>
<dbReference type="SFLD" id="SFLDG00358">
    <property type="entry name" value="Main_(cytGST)"/>
    <property type="match status" value="1"/>
</dbReference>
<dbReference type="OMA" id="VAGCIPH"/>
<dbReference type="EMBL" id="JABCRI010000001">
    <property type="protein sequence ID" value="KAF8412593.1"/>
    <property type="molecule type" value="Genomic_DNA"/>
</dbReference>
<dbReference type="PROSITE" id="PS50405">
    <property type="entry name" value="GST_CTER"/>
    <property type="match status" value="1"/>
</dbReference>
<dbReference type="InterPro" id="IPR045073">
    <property type="entry name" value="Omega/Tau-like"/>
</dbReference>
<dbReference type="Gene3D" id="3.40.30.10">
    <property type="entry name" value="Glutaredoxin"/>
    <property type="match status" value="1"/>
</dbReference>
<keyword evidence="8" id="KW-1185">Reference proteome</keyword>
<evidence type="ECO:0000256" key="2">
    <source>
        <dbReference type="ARBA" id="ARBA00022679"/>
    </source>
</evidence>
<keyword evidence="2" id="KW-0808">Transferase</keyword>
<comment type="similarity">
    <text evidence="4">Belongs to the GST superfamily.</text>
</comment>
<dbReference type="Proteomes" id="UP000655225">
    <property type="component" value="Unassembled WGS sequence"/>
</dbReference>
<dbReference type="Pfam" id="PF02798">
    <property type="entry name" value="GST_N"/>
    <property type="match status" value="1"/>
</dbReference>
<evidence type="ECO:0000259" key="6">
    <source>
        <dbReference type="PROSITE" id="PS50405"/>
    </source>
</evidence>
<dbReference type="OrthoDB" id="202840at2759"/>
<sequence>MGNEKVMLIGSGTSPFVFRVEWALKLKGVEYEYVEENLLINKSPLLLKYNPVHKKIPVLVHAGKSISESLVILEYIEETWKQNPILPEDPFERAMARFWAKFVDEKFMEALKQALFLEGEQQEKEVKKAIEAIEILEGELQGKEKFFGGETIGFMDIVLGCVPAWLEVVEEVAGIKLFDSQKFPSFNKWMENFVETPIIKEKLPSRDKLVFYLQKIRQIKLASLTAK</sequence>
<dbReference type="PROSITE" id="PS50404">
    <property type="entry name" value="GST_NTER"/>
    <property type="match status" value="1"/>
</dbReference>
<dbReference type="InterPro" id="IPR040079">
    <property type="entry name" value="Glutathione_S-Trfase"/>
</dbReference>
<dbReference type="InterPro" id="IPR045074">
    <property type="entry name" value="GST_C_Tau"/>
</dbReference>
<gene>
    <name evidence="7" type="ORF">HHK36_000562</name>
</gene>
<dbReference type="SUPFAM" id="SSF47616">
    <property type="entry name" value="GST C-terminal domain-like"/>
    <property type="match status" value="1"/>
</dbReference>
<dbReference type="PANTHER" id="PTHR11260:SF676">
    <property type="entry name" value="GLUTATHIONE S-TRANSFERASE U8"/>
    <property type="match status" value="1"/>
</dbReference>
<dbReference type="GO" id="GO:0004364">
    <property type="term" value="F:glutathione transferase activity"/>
    <property type="evidence" value="ECO:0007669"/>
    <property type="project" value="UniProtKB-EC"/>
</dbReference>
<comment type="caution">
    <text evidence="7">The sequence shown here is derived from an EMBL/GenBank/DDBJ whole genome shotgun (WGS) entry which is preliminary data.</text>
</comment>
<dbReference type="Pfam" id="PF00043">
    <property type="entry name" value="GST_C"/>
    <property type="match status" value="1"/>
</dbReference>
<dbReference type="FunFam" id="3.40.30.10:FF:000014">
    <property type="entry name" value="Tau class glutathione S-transferase"/>
    <property type="match status" value="1"/>
</dbReference>
<proteinExistence type="inferred from homology"/>
<evidence type="ECO:0000256" key="3">
    <source>
        <dbReference type="ARBA" id="ARBA00047960"/>
    </source>
</evidence>
<dbReference type="SFLD" id="SFLDS00019">
    <property type="entry name" value="Glutathione_Transferase_(cytos"/>
    <property type="match status" value="1"/>
</dbReference>
<reference evidence="7 8" key="1">
    <citation type="submission" date="2020-04" db="EMBL/GenBank/DDBJ databases">
        <title>Plant Genome Project.</title>
        <authorList>
            <person name="Zhang R.-G."/>
        </authorList>
    </citation>
    <scope>NUCLEOTIDE SEQUENCE [LARGE SCALE GENOMIC DNA]</scope>
    <source>
        <strain evidence="7">YNK0</strain>
        <tissue evidence="7">Leaf</tissue>
    </source>
</reference>
<organism evidence="7 8">
    <name type="scientific">Tetracentron sinense</name>
    <name type="common">Spur-leaf</name>
    <dbReference type="NCBI Taxonomy" id="13715"/>
    <lineage>
        <taxon>Eukaryota</taxon>
        <taxon>Viridiplantae</taxon>
        <taxon>Streptophyta</taxon>
        <taxon>Embryophyta</taxon>
        <taxon>Tracheophyta</taxon>
        <taxon>Spermatophyta</taxon>
        <taxon>Magnoliopsida</taxon>
        <taxon>Trochodendrales</taxon>
        <taxon>Trochodendraceae</taxon>
        <taxon>Tetracentron</taxon>
    </lineage>
</organism>
<dbReference type="Gene3D" id="1.20.1050.10">
    <property type="match status" value="1"/>
</dbReference>
<protein>
    <recommendedName>
        <fullName evidence="1">glutathione transferase</fullName>
        <ecNumber evidence="1">2.5.1.18</ecNumber>
    </recommendedName>
</protein>
<dbReference type="CDD" id="cd03058">
    <property type="entry name" value="GST_N_Tau"/>
    <property type="match status" value="1"/>
</dbReference>
<name>A0A835DR67_TETSI</name>
<dbReference type="PANTHER" id="PTHR11260">
    <property type="entry name" value="GLUTATHIONE S-TRANSFERASE, GST, SUPERFAMILY, GST DOMAIN CONTAINING"/>
    <property type="match status" value="1"/>
</dbReference>
<feature type="domain" description="GST C-terminal" evidence="6">
    <location>
        <begin position="89"/>
        <end position="219"/>
    </location>
</feature>
<dbReference type="EC" id="2.5.1.18" evidence="1"/>
<dbReference type="GO" id="GO:0006749">
    <property type="term" value="P:glutathione metabolic process"/>
    <property type="evidence" value="ECO:0007669"/>
    <property type="project" value="InterPro"/>
</dbReference>
<evidence type="ECO:0000256" key="1">
    <source>
        <dbReference type="ARBA" id="ARBA00012452"/>
    </source>
</evidence>
<comment type="catalytic activity">
    <reaction evidence="3">
        <text>RX + glutathione = an S-substituted glutathione + a halide anion + H(+)</text>
        <dbReference type="Rhea" id="RHEA:16437"/>
        <dbReference type="ChEBI" id="CHEBI:15378"/>
        <dbReference type="ChEBI" id="CHEBI:16042"/>
        <dbReference type="ChEBI" id="CHEBI:17792"/>
        <dbReference type="ChEBI" id="CHEBI:57925"/>
        <dbReference type="ChEBI" id="CHEBI:90779"/>
        <dbReference type="EC" id="2.5.1.18"/>
    </reaction>
</comment>
<evidence type="ECO:0000313" key="8">
    <source>
        <dbReference type="Proteomes" id="UP000655225"/>
    </source>
</evidence>
<feature type="domain" description="GST N-terminal" evidence="5">
    <location>
        <begin position="4"/>
        <end position="84"/>
    </location>
</feature>
<dbReference type="InterPro" id="IPR036249">
    <property type="entry name" value="Thioredoxin-like_sf"/>
</dbReference>
<dbReference type="FunFam" id="1.20.1050.10:FF:000012">
    <property type="entry name" value="Tau class glutathione S-transferase"/>
    <property type="match status" value="1"/>
</dbReference>
<dbReference type="CDD" id="cd03185">
    <property type="entry name" value="GST_C_Tau"/>
    <property type="match status" value="1"/>
</dbReference>
<dbReference type="SUPFAM" id="SSF52833">
    <property type="entry name" value="Thioredoxin-like"/>
    <property type="match status" value="1"/>
</dbReference>
<dbReference type="InterPro" id="IPR004045">
    <property type="entry name" value="Glutathione_S-Trfase_N"/>
</dbReference>
<dbReference type="InterPro" id="IPR036282">
    <property type="entry name" value="Glutathione-S-Trfase_C_sf"/>
</dbReference>
<dbReference type="SFLD" id="SFLDG01152">
    <property type="entry name" value="Main.3:_Omega-_and_Tau-like"/>
    <property type="match status" value="1"/>
</dbReference>
<dbReference type="AlphaFoldDB" id="A0A835DR67"/>
<dbReference type="GO" id="GO:0005737">
    <property type="term" value="C:cytoplasm"/>
    <property type="evidence" value="ECO:0007669"/>
    <property type="project" value="TreeGrafter"/>
</dbReference>
<dbReference type="InterPro" id="IPR010987">
    <property type="entry name" value="Glutathione-S-Trfase_C-like"/>
</dbReference>
<evidence type="ECO:0000256" key="4">
    <source>
        <dbReference type="RuleBase" id="RU003494"/>
    </source>
</evidence>
<evidence type="ECO:0000259" key="5">
    <source>
        <dbReference type="PROSITE" id="PS50404"/>
    </source>
</evidence>
<evidence type="ECO:0000313" key="7">
    <source>
        <dbReference type="EMBL" id="KAF8412593.1"/>
    </source>
</evidence>
<accession>A0A835DR67</accession>